<dbReference type="AlphaFoldDB" id="A0A2Z7AE71"/>
<sequence length="151" mass="17531">MAVQDAGSSTMTKERGKKVMPNQGKKHRDASKSRVGVFVKRSAVGWRSAKRRRLDKVERRRCWNDVVGMPRQRSADAFMKNSAEAFFRDFSRCFVSADGYSDSNQQMLYLLFSRCISKIAKRCRLNKLTRHRFAKDQQMEKRVRISAENSS</sequence>
<dbReference type="EMBL" id="KV018448">
    <property type="protein sequence ID" value="KZV17245.1"/>
    <property type="molecule type" value="Genomic_DNA"/>
</dbReference>
<evidence type="ECO:0000313" key="3">
    <source>
        <dbReference type="Proteomes" id="UP000250235"/>
    </source>
</evidence>
<organism evidence="2 3">
    <name type="scientific">Dorcoceras hygrometricum</name>
    <dbReference type="NCBI Taxonomy" id="472368"/>
    <lineage>
        <taxon>Eukaryota</taxon>
        <taxon>Viridiplantae</taxon>
        <taxon>Streptophyta</taxon>
        <taxon>Embryophyta</taxon>
        <taxon>Tracheophyta</taxon>
        <taxon>Spermatophyta</taxon>
        <taxon>Magnoliopsida</taxon>
        <taxon>eudicotyledons</taxon>
        <taxon>Gunneridae</taxon>
        <taxon>Pentapetalae</taxon>
        <taxon>asterids</taxon>
        <taxon>lamiids</taxon>
        <taxon>Lamiales</taxon>
        <taxon>Gesneriaceae</taxon>
        <taxon>Didymocarpoideae</taxon>
        <taxon>Trichosporeae</taxon>
        <taxon>Loxocarpinae</taxon>
        <taxon>Dorcoceras</taxon>
    </lineage>
</organism>
<gene>
    <name evidence="2" type="ORF">F511_24037</name>
</gene>
<evidence type="ECO:0000256" key="1">
    <source>
        <dbReference type="SAM" id="MobiDB-lite"/>
    </source>
</evidence>
<reference evidence="2 3" key="1">
    <citation type="journal article" date="2015" name="Proc. Natl. Acad. Sci. U.S.A.">
        <title>The resurrection genome of Boea hygrometrica: A blueprint for survival of dehydration.</title>
        <authorList>
            <person name="Xiao L."/>
            <person name="Yang G."/>
            <person name="Zhang L."/>
            <person name="Yang X."/>
            <person name="Zhao S."/>
            <person name="Ji Z."/>
            <person name="Zhou Q."/>
            <person name="Hu M."/>
            <person name="Wang Y."/>
            <person name="Chen M."/>
            <person name="Xu Y."/>
            <person name="Jin H."/>
            <person name="Xiao X."/>
            <person name="Hu G."/>
            <person name="Bao F."/>
            <person name="Hu Y."/>
            <person name="Wan P."/>
            <person name="Li L."/>
            <person name="Deng X."/>
            <person name="Kuang T."/>
            <person name="Xiang C."/>
            <person name="Zhu J.K."/>
            <person name="Oliver M.J."/>
            <person name="He Y."/>
        </authorList>
    </citation>
    <scope>NUCLEOTIDE SEQUENCE [LARGE SCALE GENOMIC DNA]</scope>
    <source>
        <strain evidence="3">cv. XS01</strain>
    </source>
</reference>
<name>A0A2Z7AE71_9LAMI</name>
<feature type="region of interest" description="Disordered" evidence="1">
    <location>
        <begin position="1"/>
        <end position="32"/>
    </location>
</feature>
<dbReference type="Proteomes" id="UP000250235">
    <property type="component" value="Unassembled WGS sequence"/>
</dbReference>
<evidence type="ECO:0000313" key="2">
    <source>
        <dbReference type="EMBL" id="KZV17245.1"/>
    </source>
</evidence>
<feature type="compositionally biased region" description="Polar residues" evidence="1">
    <location>
        <begin position="1"/>
        <end position="11"/>
    </location>
</feature>
<keyword evidence="3" id="KW-1185">Reference proteome</keyword>
<proteinExistence type="predicted"/>
<accession>A0A2Z7AE71</accession>
<protein>
    <submittedName>
        <fullName evidence="2">Uncharacterized protein</fullName>
    </submittedName>
</protein>